<accession>A0A075JIY7</accession>
<dbReference type="CDD" id="cd06580">
    <property type="entry name" value="TM_PBP1_transp_TpRbsC_like"/>
    <property type="match status" value="1"/>
</dbReference>
<dbReference type="OrthoDB" id="45037at2"/>
<evidence type="ECO:0000256" key="2">
    <source>
        <dbReference type="ARBA" id="ARBA00022475"/>
    </source>
</evidence>
<dbReference type="KEGG" id="dni:HX89_10560"/>
<feature type="transmembrane region" description="Helical" evidence="6">
    <location>
        <begin position="109"/>
        <end position="130"/>
    </location>
</feature>
<dbReference type="EMBL" id="CP008889">
    <property type="protein sequence ID" value="AIF41307.1"/>
    <property type="molecule type" value="Genomic_DNA"/>
</dbReference>
<evidence type="ECO:0000313" key="8">
    <source>
        <dbReference type="Proteomes" id="UP000027986"/>
    </source>
</evidence>
<feature type="transmembrane region" description="Helical" evidence="6">
    <location>
        <begin position="319"/>
        <end position="338"/>
    </location>
</feature>
<protein>
    <submittedName>
        <fullName evidence="7">Sugar ABC transporter permease</fullName>
    </submittedName>
</protein>
<sequence length="364" mass="37579">MNSTLRRVGVALAAPLLAIAIAVVLTSIVLLALGNSVGPVWQVFLSSPMPGVTEAIINDTAVLYLSGVAVAIGFRMNLFNIGVDGQYRVAAFAAALFAAQGWLPGFLNVIFALLLAMLVGAVWAGIIAVLKVTRGVSEVISSIMLNSIATGVVAWLLNKVADRTPGSNATVTKSIPDSSHVPALANLSGGPIYGLGILAVIVGLVYWFVINRTRFGFDLRATGTSESAAVASGVNVKRMTISAMLMSGAVAGLVGMPQLFGQDYNYGSNSQSGLGFAGIAVALIGRNNPIGIAFGALLWAYLNGQSDALQINAGVNASLVNIIQGVMVLAVVIAYELVRRWDKSIEQRHVAAELAAGNTAGASA</sequence>
<dbReference type="Pfam" id="PF02653">
    <property type="entry name" value="BPD_transp_2"/>
    <property type="match status" value="1"/>
</dbReference>
<dbReference type="PANTHER" id="PTHR47089">
    <property type="entry name" value="ABC TRANSPORTER, PERMEASE PROTEIN"/>
    <property type="match status" value="1"/>
</dbReference>
<evidence type="ECO:0000256" key="6">
    <source>
        <dbReference type="SAM" id="Phobius"/>
    </source>
</evidence>
<dbReference type="GeneID" id="41841554"/>
<dbReference type="GO" id="GO:0022857">
    <property type="term" value="F:transmembrane transporter activity"/>
    <property type="evidence" value="ECO:0007669"/>
    <property type="project" value="InterPro"/>
</dbReference>
<keyword evidence="3 6" id="KW-0812">Transmembrane</keyword>
<dbReference type="InterPro" id="IPR001851">
    <property type="entry name" value="ABC_transp_permease"/>
</dbReference>
<dbReference type="eggNOG" id="COG4603">
    <property type="taxonomic scope" value="Bacteria"/>
</dbReference>
<name>A0A075JIY7_9MICO</name>
<evidence type="ECO:0000313" key="7">
    <source>
        <dbReference type="EMBL" id="AIF41307.1"/>
    </source>
</evidence>
<comment type="subcellular location">
    <subcellularLocation>
        <location evidence="1">Cell membrane</location>
        <topology evidence="1">Multi-pass membrane protein</topology>
    </subcellularLocation>
</comment>
<feature type="transmembrane region" description="Helical" evidence="6">
    <location>
        <begin position="12"/>
        <end position="35"/>
    </location>
</feature>
<gene>
    <name evidence="7" type="ORF">HX89_10560</name>
</gene>
<dbReference type="RefSeq" id="WP_038569022.1">
    <property type="nucleotide sequence ID" value="NZ_CAKZHM010000115.1"/>
</dbReference>
<dbReference type="PANTHER" id="PTHR47089:SF1">
    <property type="entry name" value="GUANOSINE ABC TRANSPORTER PERMEASE PROTEIN NUPP"/>
    <property type="match status" value="1"/>
</dbReference>
<dbReference type="HOGENOM" id="CLU_040769_0_1_11"/>
<feature type="transmembrane region" description="Helical" evidence="6">
    <location>
        <begin position="241"/>
        <end position="260"/>
    </location>
</feature>
<feature type="transmembrane region" description="Helical" evidence="6">
    <location>
        <begin position="139"/>
        <end position="157"/>
    </location>
</feature>
<dbReference type="Proteomes" id="UP000027986">
    <property type="component" value="Chromosome"/>
</dbReference>
<keyword evidence="2" id="KW-1003">Cell membrane</keyword>
<dbReference type="AlphaFoldDB" id="A0A075JIY7"/>
<keyword evidence="5 6" id="KW-0472">Membrane</keyword>
<evidence type="ECO:0000256" key="3">
    <source>
        <dbReference type="ARBA" id="ARBA00022692"/>
    </source>
</evidence>
<evidence type="ECO:0000256" key="4">
    <source>
        <dbReference type="ARBA" id="ARBA00022989"/>
    </source>
</evidence>
<feature type="transmembrane region" description="Helical" evidence="6">
    <location>
        <begin position="86"/>
        <end position="103"/>
    </location>
</feature>
<feature type="transmembrane region" description="Helical" evidence="6">
    <location>
        <begin position="55"/>
        <end position="74"/>
    </location>
</feature>
<proteinExistence type="predicted"/>
<keyword evidence="4 6" id="KW-1133">Transmembrane helix</keyword>
<dbReference type="GO" id="GO:0005886">
    <property type="term" value="C:plasma membrane"/>
    <property type="evidence" value="ECO:0007669"/>
    <property type="project" value="UniProtKB-SubCell"/>
</dbReference>
<evidence type="ECO:0000256" key="5">
    <source>
        <dbReference type="ARBA" id="ARBA00023136"/>
    </source>
</evidence>
<organism evidence="7 8">
    <name type="scientific">Dermacoccus nishinomiyaensis</name>
    <dbReference type="NCBI Taxonomy" id="1274"/>
    <lineage>
        <taxon>Bacteria</taxon>
        <taxon>Bacillati</taxon>
        <taxon>Actinomycetota</taxon>
        <taxon>Actinomycetes</taxon>
        <taxon>Micrococcales</taxon>
        <taxon>Dermacoccaceae</taxon>
        <taxon>Dermacoccus</taxon>
    </lineage>
</organism>
<reference evidence="7 8" key="1">
    <citation type="submission" date="2014-07" db="EMBL/GenBank/DDBJ databases">
        <title>Genome Sequencing of Dermacoccus nishinomiyaensis.</title>
        <authorList>
            <person name="Hong K.W."/>
            <person name="Chan K.G."/>
        </authorList>
    </citation>
    <scope>NUCLEOTIDE SEQUENCE [LARGE SCALE GENOMIC DNA]</scope>
    <source>
        <strain evidence="7 8">M25</strain>
    </source>
</reference>
<evidence type="ECO:0000256" key="1">
    <source>
        <dbReference type="ARBA" id="ARBA00004651"/>
    </source>
</evidence>
<feature type="transmembrane region" description="Helical" evidence="6">
    <location>
        <begin position="192"/>
        <end position="210"/>
    </location>
</feature>
<keyword evidence="8" id="KW-1185">Reference proteome</keyword>